<evidence type="ECO:0000256" key="7">
    <source>
        <dbReference type="SAM" id="Phobius"/>
    </source>
</evidence>
<evidence type="ECO:0000256" key="3">
    <source>
        <dbReference type="ARBA" id="ARBA00022448"/>
    </source>
</evidence>
<dbReference type="PANTHER" id="PTHR10332">
    <property type="entry name" value="EQUILIBRATIVE NUCLEOSIDE TRANSPORTER"/>
    <property type="match status" value="1"/>
</dbReference>
<proteinExistence type="inferred from homology"/>
<comment type="similarity">
    <text evidence="2">Belongs to the SLC29A/ENT transporter (TC 2.A.57) family.</text>
</comment>
<feature type="transmembrane region" description="Helical" evidence="7">
    <location>
        <begin position="149"/>
        <end position="169"/>
    </location>
</feature>
<dbReference type="PANTHER" id="PTHR10332:SF10">
    <property type="entry name" value="EQUILIBRATIVE NUCLEOSIDE TRANSPORTER 4"/>
    <property type="match status" value="1"/>
</dbReference>
<feature type="transmembrane region" description="Helical" evidence="7">
    <location>
        <begin position="349"/>
        <end position="367"/>
    </location>
</feature>
<feature type="transmembrane region" description="Helical" evidence="7">
    <location>
        <begin position="222"/>
        <end position="241"/>
    </location>
</feature>
<evidence type="ECO:0000256" key="5">
    <source>
        <dbReference type="ARBA" id="ARBA00022989"/>
    </source>
</evidence>
<dbReference type="Proteomes" id="UP000220158">
    <property type="component" value="Chromosome 12"/>
</dbReference>
<dbReference type="VEuPathDB" id="PlasmoDB:PRELSG_1211400"/>
<name>A0A1J1H8W6_PLARL</name>
<protein>
    <submittedName>
        <fullName evidence="8">Nucleoside transporter 3, putative</fullName>
    </submittedName>
</protein>
<keyword evidence="9" id="KW-1185">Reference proteome</keyword>
<evidence type="ECO:0000256" key="6">
    <source>
        <dbReference type="ARBA" id="ARBA00023136"/>
    </source>
</evidence>
<dbReference type="RefSeq" id="XP_028534231.1">
    <property type="nucleotide sequence ID" value="XM_028677886.1"/>
</dbReference>
<feature type="transmembrane region" description="Helical" evidence="7">
    <location>
        <begin position="277"/>
        <end position="296"/>
    </location>
</feature>
<reference evidence="8 9" key="1">
    <citation type="submission" date="2015-04" db="EMBL/GenBank/DDBJ databases">
        <authorList>
            <consortium name="Pathogen Informatics"/>
        </authorList>
    </citation>
    <scope>NUCLEOTIDE SEQUENCE [LARGE SCALE GENOMIC DNA]</scope>
    <source>
        <strain evidence="8 9">SGS1</strain>
    </source>
</reference>
<sequence>MFEQESYSVKISDASKFVNMDETHIEEIYENENITNVGEIYEMEIKKNDELEEQKYSLLLSISYALMAIISEAPYFIIISMADFFKSAFNVSDVMINEFAVMESIIVIILCVLLHLIGSYRLKWNLYQPLLTVFVLGILYLVIFFRRDYIGHKIIIFSSIPLGIILCIAKMTTIKICVLFKRPYCSAYVCGLSLSGFLVFLLYILGAYVLFPDDENKFCNMFSLFCGTISVLSIICFLILFKIYNMPFAKRLEEKYRDKGLFINKNILAESFRSLNIIWKYMIAAFLTNFLTYQIYPSIFPTSIDIQKESKGLLSGVLLFGDSSARLIVHNLSSYFIKISFLSYSFVKIFRFTLLPIFVLIVIYKHYILSNLIFLISLAYIFGFTNGLISNAIFLKLPKVCNKKNKKEYLQLVPNIVYLSLLLGTTIGCLTSKIYMKILPII</sequence>
<evidence type="ECO:0000313" key="9">
    <source>
        <dbReference type="Proteomes" id="UP000220158"/>
    </source>
</evidence>
<gene>
    <name evidence="8" type="primary">NT3</name>
    <name evidence="8" type="ORF">PRELSG_1211400</name>
</gene>
<dbReference type="AlphaFoldDB" id="A0A1J1H8W6"/>
<keyword evidence="4 7" id="KW-0812">Transmembrane</keyword>
<keyword evidence="6 7" id="KW-0472">Membrane</keyword>
<organism evidence="8 9">
    <name type="scientific">Plasmodium relictum</name>
    <dbReference type="NCBI Taxonomy" id="85471"/>
    <lineage>
        <taxon>Eukaryota</taxon>
        <taxon>Sar</taxon>
        <taxon>Alveolata</taxon>
        <taxon>Apicomplexa</taxon>
        <taxon>Aconoidasida</taxon>
        <taxon>Haemosporida</taxon>
        <taxon>Plasmodiidae</taxon>
        <taxon>Plasmodium</taxon>
        <taxon>Plasmodium (Haemamoeba)</taxon>
    </lineage>
</organism>
<dbReference type="KEGG" id="prel:PRELSG_1211400"/>
<feature type="transmembrane region" description="Helical" evidence="7">
    <location>
        <begin position="189"/>
        <end position="210"/>
    </location>
</feature>
<feature type="transmembrane region" description="Helical" evidence="7">
    <location>
        <begin position="316"/>
        <end position="337"/>
    </location>
</feature>
<accession>A0A1J1H8W6</accession>
<feature type="transmembrane region" description="Helical" evidence="7">
    <location>
        <begin position="99"/>
        <end position="117"/>
    </location>
</feature>
<evidence type="ECO:0000256" key="2">
    <source>
        <dbReference type="ARBA" id="ARBA00007965"/>
    </source>
</evidence>
<evidence type="ECO:0000313" key="8">
    <source>
        <dbReference type="EMBL" id="CRH01230.1"/>
    </source>
</evidence>
<dbReference type="OrthoDB" id="9986677at2759"/>
<dbReference type="GeneID" id="39737358"/>
<evidence type="ECO:0000256" key="1">
    <source>
        <dbReference type="ARBA" id="ARBA00004141"/>
    </source>
</evidence>
<feature type="transmembrane region" description="Helical" evidence="7">
    <location>
        <begin position="124"/>
        <end position="143"/>
    </location>
</feature>
<feature type="transmembrane region" description="Helical" evidence="7">
    <location>
        <begin position="56"/>
        <end position="79"/>
    </location>
</feature>
<keyword evidence="3" id="KW-0813">Transport</keyword>
<dbReference type="InterPro" id="IPR002259">
    <property type="entry name" value="Eqnu_transpt"/>
</dbReference>
<comment type="subcellular location">
    <subcellularLocation>
        <location evidence="1">Membrane</location>
        <topology evidence="1">Multi-pass membrane protein</topology>
    </subcellularLocation>
</comment>
<feature type="transmembrane region" description="Helical" evidence="7">
    <location>
        <begin position="416"/>
        <end position="436"/>
    </location>
</feature>
<dbReference type="EMBL" id="LN835307">
    <property type="protein sequence ID" value="CRH01230.1"/>
    <property type="molecule type" value="Genomic_DNA"/>
</dbReference>
<keyword evidence="5 7" id="KW-1133">Transmembrane helix</keyword>
<dbReference type="GO" id="GO:0005337">
    <property type="term" value="F:nucleoside transmembrane transporter activity"/>
    <property type="evidence" value="ECO:0007669"/>
    <property type="project" value="InterPro"/>
</dbReference>
<feature type="transmembrane region" description="Helical" evidence="7">
    <location>
        <begin position="373"/>
        <end position="395"/>
    </location>
</feature>
<dbReference type="GO" id="GO:0005886">
    <property type="term" value="C:plasma membrane"/>
    <property type="evidence" value="ECO:0007669"/>
    <property type="project" value="TreeGrafter"/>
</dbReference>
<evidence type="ECO:0000256" key="4">
    <source>
        <dbReference type="ARBA" id="ARBA00022692"/>
    </source>
</evidence>